<dbReference type="GO" id="GO:0006310">
    <property type="term" value="P:DNA recombination"/>
    <property type="evidence" value="ECO:0007669"/>
    <property type="project" value="UniProtKB-KW"/>
</dbReference>
<feature type="domain" description="Tyr recombinase" evidence="6">
    <location>
        <begin position="115"/>
        <end position="333"/>
    </location>
</feature>
<accession>A0A1H7KW75</accession>
<dbReference type="PANTHER" id="PTHR30349">
    <property type="entry name" value="PHAGE INTEGRASE-RELATED"/>
    <property type="match status" value="1"/>
</dbReference>
<evidence type="ECO:0000313" key="9">
    <source>
        <dbReference type="Proteomes" id="UP000183894"/>
    </source>
</evidence>
<name>A0A1H7KW75_HALLR</name>
<dbReference type="AlphaFoldDB" id="A0A1H7KW75"/>
<feature type="domain" description="Core-binding (CB)" evidence="7">
    <location>
        <begin position="7"/>
        <end position="91"/>
    </location>
</feature>
<dbReference type="GO" id="GO:0015074">
    <property type="term" value="P:DNA integration"/>
    <property type="evidence" value="ECO:0007669"/>
    <property type="project" value="UniProtKB-KW"/>
</dbReference>
<dbReference type="PROSITE" id="PS51900">
    <property type="entry name" value="CB"/>
    <property type="match status" value="1"/>
</dbReference>
<dbReference type="InterPro" id="IPR002104">
    <property type="entry name" value="Integrase_catalytic"/>
</dbReference>
<dbReference type="Proteomes" id="UP000183894">
    <property type="component" value="Unassembled WGS sequence"/>
</dbReference>
<evidence type="ECO:0000256" key="1">
    <source>
        <dbReference type="ARBA" id="ARBA00022908"/>
    </source>
</evidence>
<evidence type="ECO:0000256" key="4">
    <source>
        <dbReference type="PROSITE-ProRule" id="PRU01248"/>
    </source>
</evidence>
<proteinExistence type="predicted"/>
<dbReference type="InterPro" id="IPR013762">
    <property type="entry name" value="Integrase-like_cat_sf"/>
</dbReference>
<reference evidence="8 9" key="1">
    <citation type="submission" date="2016-10" db="EMBL/GenBank/DDBJ databases">
        <authorList>
            <person name="de Groot N.N."/>
        </authorList>
    </citation>
    <scope>NUCLEOTIDE SEQUENCE [LARGE SCALE GENOMIC DNA]</scope>
    <source>
        <strain evidence="8 9">CDM_5</strain>
    </source>
</reference>
<evidence type="ECO:0000313" key="8">
    <source>
        <dbReference type="EMBL" id="SEK91002.1"/>
    </source>
</evidence>
<protein>
    <submittedName>
        <fullName evidence="8">Site-specific recombinase XerD</fullName>
    </submittedName>
</protein>
<dbReference type="InterPro" id="IPR050090">
    <property type="entry name" value="Tyrosine_recombinase_XerCD"/>
</dbReference>
<dbReference type="CDD" id="cd00397">
    <property type="entry name" value="DNA_BRE_C"/>
    <property type="match status" value="1"/>
</dbReference>
<evidence type="ECO:0000256" key="2">
    <source>
        <dbReference type="ARBA" id="ARBA00023125"/>
    </source>
</evidence>
<dbReference type="EMBL" id="FOAD01000002">
    <property type="protein sequence ID" value="SEK91002.1"/>
    <property type="molecule type" value="Genomic_DNA"/>
</dbReference>
<dbReference type="RefSeq" id="WP_074792781.1">
    <property type="nucleotide sequence ID" value="NZ_FOAD01000002.1"/>
</dbReference>
<organism evidence="8 9">
    <name type="scientific">Haloferax larsenii</name>
    <dbReference type="NCBI Taxonomy" id="302484"/>
    <lineage>
        <taxon>Archaea</taxon>
        <taxon>Methanobacteriati</taxon>
        <taxon>Methanobacteriota</taxon>
        <taxon>Stenosarchaea group</taxon>
        <taxon>Halobacteria</taxon>
        <taxon>Halobacteriales</taxon>
        <taxon>Haloferacaceae</taxon>
        <taxon>Haloferax</taxon>
    </lineage>
</organism>
<evidence type="ECO:0000259" key="6">
    <source>
        <dbReference type="PROSITE" id="PS51898"/>
    </source>
</evidence>
<dbReference type="PANTHER" id="PTHR30349:SF41">
    <property type="entry name" value="INTEGRASE_RECOMBINASE PROTEIN MJ0367-RELATED"/>
    <property type="match status" value="1"/>
</dbReference>
<dbReference type="PROSITE" id="PS51898">
    <property type="entry name" value="TYR_RECOMBINASE"/>
    <property type="match status" value="1"/>
</dbReference>
<keyword evidence="1" id="KW-0229">DNA integration</keyword>
<sequence length="343" mass="39840">MNEPSELKPREAVRRYLDRRGTELSKSSLKTYKYRLKLWVEWCEDQNIERVSDLNGWTFEQFEAFRAGQGIASPTLHGEMETLLGFVEYLERIEAVDDGLAEKVHVPKVPMSERSRDTMLAPEDALRLLRFYRSNSSVRGTRYHAVLELAWHTGARLGALRGLDLRDYYPDEQYVEFVHRPESDTPLKNQMNGERTVSLLPEVVESLNAYIEDFRPDGHDEFGRSPFFVTHHGKRISKPGFRGWMYQATQPCVVGPCPHEYEKDSCEFAGSYTQGSKCPSSRAPHHVRTGSITWHRDRGFPAEVTAERVNASQQVIEQHYDKASQRERMELRRRPHLEKLRID</sequence>
<evidence type="ECO:0000259" key="7">
    <source>
        <dbReference type="PROSITE" id="PS51900"/>
    </source>
</evidence>
<dbReference type="OrthoDB" id="198497at2157"/>
<evidence type="ECO:0000256" key="3">
    <source>
        <dbReference type="ARBA" id="ARBA00023172"/>
    </source>
</evidence>
<gene>
    <name evidence="8" type="ORF">SAMN04488691_102134</name>
</gene>
<dbReference type="InterPro" id="IPR011010">
    <property type="entry name" value="DNA_brk_join_enz"/>
</dbReference>
<evidence type="ECO:0000256" key="5">
    <source>
        <dbReference type="SAM" id="MobiDB-lite"/>
    </source>
</evidence>
<dbReference type="Gene3D" id="1.10.150.130">
    <property type="match status" value="1"/>
</dbReference>
<dbReference type="GO" id="GO:0003677">
    <property type="term" value="F:DNA binding"/>
    <property type="evidence" value="ECO:0007669"/>
    <property type="project" value="UniProtKB-UniRule"/>
</dbReference>
<dbReference type="InterPro" id="IPR010998">
    <property type="entry name" value="Integrase_recombinase_N"/>
</dbReference>
<dbReference type="Gene3D" id="1.10.443.10">
    <property type="entry name" value="Intergrase catalytic core"/>
    <property type="match status" value="1"/>
</dbReference>
<dbReference type="SUPFAM" id="SSF56349">
    <property type="entry name" value="DNA breaking-rejoining enzymes"/>
    <property type="match status" value="1"/>
</dbReference>
<feature type="region of interest" description="Disordered" evidence="5">
    <location>
        <begin position="320"/>
        <end position="343"/>
    </location>
</feature>
<keyword evidence="2 4" id="KW-0238">DNA-binding</keyword>
<keyword evidence="3" id="KW-0233">DNA recombination</keyword>
<dbReference type="InterPro" id="IPR044068">
    <property type="entry name" value="CB"/>
</dbReference>